<organism evidence="1 2">
    <name type="scientific">Neoarthrinium moseri</name>
    <dbReference type="NCBI Taxonomy" id="1658444"/>
    <lineage>
        <taxon>Eukaryota</taxon>
        <taxon>Fungi</taxon>
        <taxon>Dikarya</taxon>
        <taxon>Ascomycota</taxon>
        <taxon>Pezizomycotina</taxon>
        <taxon>Sordariomycetes</taxon>
        <taxon>Xylariomycetidae</taxon>
        <taxon>Amphisphaeriales</taxon>
        <taxon>Apiosporaceae</taxon>
        <taxon>Neoarthrinium</taxon>
    </lineage>
</organism>
<dbReference type="PANTHER" id="PTHR37845:SF1">
    <property type="entry name" value="SEQUENCE ORPHAN"/>
    <property type="match status" value="1"/>
</dbReference>
<keyword evidence="2" id="KW-1185">Reference proteome</keyword>
<gene>
    <name evidence="1" type="ORF">JX265_012233</name>
</gene>
<dbReference type="AlphaFoldDB" id="A0A9P9WAL4"/>
<proteinExistence type="predicted"/>
<dbReference type="EMBL" id="JAFIMR010000050">
    <property type="protein sequence ID" value="KAI1855788.1"/>
    <property type="molecule type" value="Genomic_DNA"/>
</dbReference>
<protein>
    <recommendedName>
        <fullName evidence="3">Sequence orphan</fullName>
    </recommendedName>
</protein>
<sequence length="260" mass="28468">MVTPAIAIIDRSVVEKLVYREPFLRSMKANTKFAFMRPKQFILCRPFGIMWTLYAATYTVASCSDTLAQYSAQAAAATITFLSTTAVNVPLGIWKDIRFAQIYSSKLKALESGGQQTKTKPSAVGATKPTVPVPVRRGLPKAATALFLARDSITIFGSFTLAPRMASFVPDQLVSGQHAKATISQLTVPALTQLVVTPVHLLGLDLYHREQQDLSWRDRVKHTQNGLASTTVVRCLRILPAFGFGVIANTELRSLFHGTV</sequence>
<dbReference type="GO" id="GO:0005739">
    <property type="term" value="C:mitochondrion"/>
    <property type="evidence" value="ECO:0007669"/>
    <property type="project" value="TreeGrafter"/>
</dbReference>
<reference evidence="1" key="1">
    <citation type="submission" date="2021-03" db="EMBL/GenBank/DDBJ databases">
        <title>Revisited historic fungal species revealed as producer of novel bioactive compounds through whole genome sequencing and comparative genomics.</title>
        <authorList>
            <person name="Vignolle G.A."/>
            <person name="Hochenegger N."/>
            <person name="Mach R.L."/>
            <person name="Mach-Aigner A.R."/>
            <person name="Javad Rahimi M."/>
            <person name="Salim K.A."/>
            <person name="Chan C.M."/>
            <person name="Lim L.B.L."/>
            <person name="Cai F."/>
            <person name="Druzhinina I.S."/>
            <person name="U'Ren J.M."/>
            <person name="Derntl C."/>
        </authorList>
    </citation>
    <scope>NUCLEOTIDE SEQUENCE</scope>
    <source>
        <strain evidence="1">TUCIM 5799</strain>
    </source>
</reference>
<dbReference type="InterPro" id="IPR038781">
    <property type="entry name" value="C365.16-ike"/>
</dbReference>
<comment type="caution">
    <text evidence="1">The sequence shown here is derived from an EMBL/GenBank/DDBJ whole genome shotgun (WGS) entry which is preliminary data.</text>
</comment>
<dbReference type="PANTHER" id="PTHR37845">
    <property type="entry name" value="SEQUENCE ORPHAN"/>
    <property type="match status" value="1"/>
</dbReference>
<name>A0A9P9WAL4_9PEZI</name>
<dbReference type="OrthoDB" id="275936at2759"/>
<evidence type="ECO:0008006" key="3">
    <source>
        <dbReference type="Google" id="ProtNLM"/>
    </source>
</evidence>
<evidence type="ECO:0000313" key="2">
    <source>
        <dbReference type="Proteomes" id="UP000829685"/>
    </source>
</evidence>
<dbReference type="Proteomes" id="UP000829685">
    <property type="component" value="Unassembled WGS sequence"/>
</dbReference>
<evidence type="ECO:0000313" key="1">
    <source>
        <dbReference type="EMBL" id="KAI1855788.1"/>
    </source>
</evidence>
<accession>A0A9P9WAL4</accession>